<evidence type="ECO:0000256" key="12">
    <source>
        <dbReference type="SAM" id="Coils"/>
    </source>
</evidence>
<evidence type="ECO:0000256" key="2">
    <source>
        <dbReference type="ARBA" id="ARBA00004286"/>
    </source>
</evidence>
<feature type="region of interest" description="Disordered" evidence="13">
    <location>
        <begin position="504"/>
        <end position="525"/>
    </location>
</feature>
<evidence type="ECO:0000256" key="9">
    <source>
        <dbReference type="ARBA" id="ARBA00023172"/>
    </source>
</evidence>
<dbReference type="EMBL" id="CAXAMM010005798">
    <property type="protein sequence ID" value="CAK9008656.1"/>
    <property type="molecule type" value="Genomic_DNA"/>
</dbReference>
<reference evidence="15 16" key="1">
    <citation type="submission" date="2024-02" db="EMBL/GenBank/DDBJ databases">
        <authorList>
            <person name="Chen Y."/>
            <person name="Shah S."/>
            <person name="Dougan E. K."/>
            <person name="Thang M."/>
            <person name="Chan C."/>
        </authorList>
    </citation>
    <scope>NUCLEOTIDE SEQUENCE [LARGE SCALE GENOMIC DNA]</scope>
</reference>
<evidence type="ECO:0000256" key="5">
    <source>
        <dbReference type="ARBA" id="ARBA00022741"/>
    </source>
</evidence>
<dbReference type="InterPro" id="IPR003395">
    <property type="entry name" value="RecF/RecN/SMC_N"/>
</dbReference>
<evidence type="ECO:0000256" key="6">
    <source>
        <dbReference type="ARBA" id="ARBA00022763"/>
    </source>
</evidence>
<dbReference type="SUPFAM" id="SSF52540">
    <property type="entry name" value="P-loop containing nucleoside triphosphate hydrolases"/>
    <property type="match status" value="1"/>
</dbReference>
<feature type="compositionally biased region" description="Acidic residues" evidence="13">
    <location>
        <begin position="28"/>
        <end position="39"/>
    </location>
</feature>
<keyword evidence="10" id="KW-0234">DNA repair</keyword>
<dbReference type="PANTHER" id="PTHR19306">
    <property type="entry name" value="STRUCTURAL MAINTENANCE OF CHROMOSOMES 5,6 SMC5, SMC6"/>
    <property type="match status" value="1"/>
</dbReference>
<keyword evidence="16" id="KW-1185">Reference proteome</keyword>
<evidence type="ECO:0000313" key="15">
    <source>
        <dbReference type="EMBL" id="CAK9008656.1"/>
    </source>
</evidence>
<feature type="region of interest" description="Disordered" evidence="13">
    <location>
        <begin position="1084"/>
        <end position="1113"/>
    </location>
</feature>
<keyword evidence="8 12" id="KW-0175">Coiled coil</keyword>
<comment type="subcellular location">
    <subcellularLocation>
        <location evidence="2">Chromosome</location>
    </subcellularLocation>
    <subcellularLocation>
        <location evidence="1">Nucleus</location>
    </subcellularLocation>
</comment>
<feature type="region of interest" description="Disordered" evidence="13">
    <location>
        <begin position="1"/>
        <end position="120"/>
    </location>
</feature>
<feature type="compositionally biased region" description="Low complexity" evidence="13">
    <location>
        <begin position="80"/>
        <end position="92"/>
    </location>
</feature>
<feature type="coiled-coil region" evidence="12">
    <location>
        <begin position="304"/>
        <end position="355"/>
    </location>
</feature>
<evidence type="ECO:0000256" key="3">
    <source>
        <dbReference type="ARBA" id="ARBA00006793"/>
    </source>
</evidence>
<evidence type="ECO:0000256" key="10">
    <source>
        <dbReference type="ARBA" id="ARBA00023204"/>
    </source>
</evidence>
<name>A0ABP0J2S7_9DINO</name>
<feature type="compositionally biased region" description="Acidic residues" evidence="13">
    <location>
        <begin position="48"/>
        <end position="70"/>
    </location>
</feature>
<dbReference type="Proteomes" id="UP001642464">
    <property type="component" value="Unassembled WGS sequence"/>
</dbReference>
<evidence type="ECO:0000256" key="1">
    <source>
        <dbReference type="ARBA" id="ARBA00004123"/>
    </source>
</evidence>
<sequence>MAGSGVKRQGTEEDGNGRARKQRKSGEGGDEDGMTDSDDDKQKMLVVDNDDEAGASGEDGLDEGEFDEGDDGHVREEEAVAPAAKPEEVVVAADEDDLDSENDNNDYSDSDSDGGFDPGTASGKVKKIECRDFMCHKHLHVDFCKDINFITGPNGSGKSAVIAALQICLGMSAKTTQRGNNMKGLIRHGSHGDAVVRVYLYNDDPEPISFMPEDYGKVLMIERVIKRTGGSEFRMYNAESSPPKIVSKQRGMVEKAVRHFNIVIDNPCCILDQETSKQFLKGNATKKYEVFLSASNLEVMTQCYEEEAEKRAAAMEALKQRKEQIRSLKRIYKQKEEAVKELTREERLHEELRTREEQSTWVLVRDRELEVQELKVLVANEQAMVEKCKMESDAAEALAAADNSKSDEVNARFKELEGELQELREGIRELNTRLDTLRKKERGIKKRKLRSANDIEQMTKARDKKKQQLEEILEKAQSGDSQHAQQLKEMSEQVANTEEEIKKLRGDEEEASSRMPALEEDVEEKDNKFQERRRAVELVHQSVVNCKQQLQDLKRSKTDPAAAYGQGTIVMLRMIEENKSLFSRVPVHVGMQVKLRDLKWQKPVQHHLRSQLQSFLVHDNRDFNKLKDLAKRAKCRVPNCIITKFTDRRYEIDPQKRFRSEYDDIKSFEDVLEIENPNVFNALVDQAQINGSALAPDTRRARFAAFEARPAGLKRCYNLDADCFSLRAGNAEYKQAYRPPRGANISFFSTDTRAQEEQCQGALARAEKEYGETLALSKAAQGELRTANKALKTVKDQVEALRTQQVHLRKNLRASKDAYHKLADHDPDQQLNAERQAAELSIEQYNINLEETSVRLQEVSAELEHVAKEVEPLQLEAHQRKDEERQIIESMNEQLAMVNEMQQALQQVVNKSNRAKKKLFARQNALTQLEENLQTKTEEATKAREGALDYCGNREIDPGNLSIKEVTTMIKGLTQDIETERKKRRESSDRSFEELFMVAKREAKRAKEKWIASREISKKQEAYLKQFELSNRLRKGGWETLKKDCQRRMKRIFQSNLSHRQYRGDVVFDDQEKKLDFLWSKSGNEPTQTQIDDEEYYSEDEENPADVTDTGTLSGGEKSFTTLSFLIAMGELIRSPFRVMDEFDVFMDNTNRKQSLELLLQNSETSKSLGRQFIFITPHDISQVPTHTRTLKRTVKKIKMRPAARDFGSAGEQTELQFTAA</sequence>
<feature type="compositionally biased region" description="Acidic residues" evidence="13">
    <location>
        <begin position="93"/>
        <end position="114"/>
    </location>
</feature>
<keyword evidence="7" id="KW-0067">ATP-binding</keyword>
<keyword evidence="5" id="KW-0547">Nucleotide-binding</keyword>
<feature type="coiled-coil region" evidence="12">
    <location>
        <begin position="777"/>
        <end position="946"/>
    </location>
</feature>
<evidence type="ECO:0000259" key="14">
    <source>
        <dbReference type="Pfam" id="PF02463"/>
    </source>
</evidence>
<evidence type="ECO:0000256" key="4">
    <source>
        <dbReference type="ARBA" id="ARBA00022454"/>
    </source>
</evidence>
<keyword evidence="9" id="KW-0233">DNA recombination</keyword>
<accession>A0ABP0J2S7</accession>
<keyword evidence="4" id="KW-0158">Chromosome</keyword>
<keyword evidence="6" id="KW-0227">DNA damage</keyword>
<keyword evidence="11" id="KW-0539">Nucleus</keyword>
<dbReference type="Pfam" id="PF02463">
    <property type="entry name" value="SMC_N"/>
    <property type="match status" value="1"/>
</dbReference>
<organism evidence="15 16">
    <name type="scientific">Durusdinium trenchii</name>
    <dbReference type="NCBI Taxonomy" id="1381693"/>
    <lineage>
        <taxon>Eukaryota</taxon>
        <taxon>Sar</taxon>
        <taxon>Alveolata</taxon>
        <taxon>Dinophyceae</taxon>
        <taxon>Suessiales</taxon>
        <taxon>Symbiodiniaceae</taxon>
        <taxon>Durusdinium</taxon>
    </lineage>
</organism>
<gene>
    <name evidence="15" type="ORF">SCF082_LOCUS9967</name>
</gene>
<dbReference type="Gene3D" id="3.40.50.300">
    <property type="entry name" value="P-loop containing nucleotide triphosphate hydrolases"/>
    <property type="match status" value="2"/>
</dbReference>
<dbReference type="PANTHER" id="PTHR19306:SF6">
    <property type="entry name" value="STRUCTURAL MAINTENANCE OF CHROMOSOMES PROTEIN 6"/>
    <property type="match status" value="1"/>
</dbReference>
<evidence type="ECO:0000313" key="16">
    <source>
        <dbReference type="Proteomes" id="UP001642464"/>
    </source>
</evidence>
<feature type="compositionally biased region" description="Acidic residues" evidence="13">
    <location>
        <begin position="1091"/>
        <end position="1104"/>
    </location>
</feature>
<evidence type="ECO:0000256" key="7">
    <source>
        <dbReference type="ARBA" id="ARBA00022840"/>
    </source>
</evidence>
<protein>
    <submittedName>
        <fullName evidence="15">Structural maintenance of chromosomes protein 6 (SMC protein 6) (SMC-6) (MSMC6)</fullName>
    </submittedName>
</protein>
<evidence type="ECO:0000256" key="13">
    <source>
        <dbReference type="SAM" id="MobiDB-lite"/>
    </source>
</evidence>
<evidence type="ECO:0000256" key="8">
    <source>
        <dbReference type="ARBA" id="ARBA00023054"/>
    </source>
</evidence>
<dbReference type="InterPro" id="IPR027417">
    <property type="entry name" value="P-loop_NTPase"/>
</dbReference>
<comment type="similarity">
    <text evidence="3">Belongs to the SMC family. SMC6 subfamily.</text>
</comment>
<evidence type="ECO:0000256" key="11">
    <source>
        <dbReference type="ARBA" id="ARBA00023242"/>
    </source>
</evidence>
<comment type="caution">
    <text evidence="15">The sequence shown here is derived from an EMBL/GenBank/DDBJ whole genome shotgun (WGS) entry which is preliminary data.</text>
</comment>
<proteinExistence type="inferred from homology"/>
<feature type="domain" description="RecF/RecN/SMC N-terminal" evidence="14">
    <location>
        <begin position="125"/>
        <end position="239"/>
    </location>
</feature>